<dbReference type="Pfam" id="PF23232">
    <property type="entry name" value="AAA_lid_13"/>
    <property type="match status" value="1"/>
</dbReference>
<dbReference type="GO" id="GO:0016887">
    <property type="term" value="F:ATP hydrolysis activity"/>
    <property type="evidence" value="ECO:0007669"/>
    <property type="project" value="InterPro"/>
</dbReference>
<feature type="domain" description="AAA+ ATPase" evidence="2">
    <location>
        <begin position="716"/>
        <end position="841"/>
    </location>
</feature>
<dbReference type="Pfam" id="PF22942">
    <property type="entry name" value="DUF7025"/>
    <property type="match status" value="1"/>
</dbReference>
<dbReference type="InterPro" id="IPR054289">
    <property type="entry name" value="DUF7025"/>
</dbReference>
<gene>
    <name evidence="3" type="ORF">BO94DRAFT_622279</name>
</gene>
<dbReference type="Pfam" id="PF00004">
    <property type="entry name" value="AAA"/>
    <property type="match status" value="1"/>
</dbReference>
<feature type="region of interest" description="Disordered" evidence="1">
    <location>
        <begin position="1039"/>
        <end position="1124"/>
    </location>
</feature>
<feature type="compositionally biased region" description="Polar residues" evidence="1">
    <location>
        <begin position="1070"/>
        <end position="1083"/>
    </location>
</feature>
<protein>
    <recommendedName>
        <fullName evidence="2">AAA+ ATPase domain-containing protein</fullName>
    </recommendedName>
</protein>
<dbReference type="CDD" id="cd19481">
    <property type="entry name" value="RecA-like_protease"/>
    <property type="match status" value="1"/>
</dbReference>
<sequence>MESVDLTPGVLASGTLDACLKLEDDPSGGLRQSPAQVESPIEISLAEENRLLKIRIVELERQAAADNSFRPSRGHGPGLERVCQTAPIEEETDHQGWDSRLYQNPKDWESRRRYHDAAGNRYGPWADNWYSRDEREYHRPDVLDPSIGYENRRLRLRQSFEWKMDRLYLTEEAENRRQQRVPTPKEECVMDILIGEPIVHDGLPYHYGDSVRGARQSKGAKSQRVSALSPVERPLPERIRIHSTLLLSIMARILGPDADALADMEGGSVVFLRPFRALVHCEQSLRDWCRAVEESLPITSSPERVPTEGSARSTRDKDNSTEEPIPEGGTKNEREEDEDAMIKSPTALKHLKCALEFIDTEVLPRIPHALNSPCRKVLFSDLWHLFRPGTEVIGSDGKQAYRNKAPLSVTCVYIDFDGKSLGPVSRVFDIQPFKGPRDVTALEIYPLELYPPKRADYTDTEWKNIETLSPADRSEWYRQRLITRGRRFLAVTGTKHMFYAGPSLNMGAKVESQVIVDFEAAFAVEGPEQQAWKPSLEAFIGASPAIEDDDDYHESCQASCCRNDLVHDDTYVDQKERFDFINSLLPKTQNGEDQPSMIILPRSLRELRSSAQEAVSPDELLIMSYRVIGFVMRSRIWAQLDLTYLSDVYSHTSLPEGDQGITHDRDQDGTGTVFDRLVLDKKHKHMIESFVAQHFRDKKSITDHSDQVDIVRGKGEGLIMLLHGAPGAGRTSTVEGIAELFRKPLFQITCGDIGTTPKEVEKALETTFTLASRWDCILLLDEADVFLAQRTKEDFQRNALVAVFLRAMDYYAGVLFLTTNRVGDFDEAFTSRIHVCLYYPELSHEMTVAVFELNLNLIEERFRLKGQAINIERMQIASFASQHYAQHPDARWNGRQIRNACQNALALAGFEAQGNDRHRVLKPDAVVTLSAKHFETLRDGHVEFTKYMNKLYGTNSARRAHEDRLRALLQNPEDRNPGPVSPSLTQRAAFARAAQPPADVPVGGYASSLHRSAPHTIPSLQRPYYQSVARVPPGVHATRYSDRELNPAPLPEVTQGASPSAQSFPDDRTWANQQMPTMYNDGSPQGYLHPRPSAPGRAELPTRSGGAGQTMPPSQWQDVSDGRH</sequence>
<dbReference type="PANTHER" id="PTHR46411:SF2">
    <property type="entry name" value="AAA+ ATPASE DOMAIN-CONTAINING PROTEIN"/>
    <property type="match status" value="1"/>
</dbReference>
<dbReference type="InterPro" id="IPR003959">
    <property type="entry name" value="ATPase_AAA_core"/>
</dbReference>
<feature type="region of interest" description="Disordered" evidence="1">
    <location>
        <begin position="299"/>
        <end position="339"/>
    </location>
</feature>
<name>A0A317X3F9_9EURO</name>
<evidence type="ECO:0000313" key="4">
    <source>
        <dbReference type="Proteomes" id="UP000246702"/>
    </source>
</evidence>
<dbReference type="PANTHER" id="PTHR46411">
    <property type="entry name" value="FAMILY ATPASE, PUTATIVE-RELATED"/>
    <property type="match status" value="1"/>
</dbReference>
<keyword evidence="4" id="KW-1185">Reference proteome</keyword>
<evidence type="ECO:0000313" key="3">
    <source>
        <dbReference type="EMBL" id="PWY93096.1"/>
    </source>
</evidence>
<dbReference type="InterPro" id="IPR056599">
    <property type="entry name" value="AAA_lid_fung"/>
</dbReference>
<dbReference type="Gene3D" id="3.40.50.300">
    <property type="entry name" value="P-loop containing nucleotide triphosphate hydrolases"/>
    <property type="match status" value="1"/>
</dbReference>
<reference evidence="3 4" key="1">
    <citation type="submission" date="2016-12" db="EMBL/GenBank/DDBJ databases">
        <title>The genomes of Aspergillus section Nigri reveals drivers in fungal speciation.</title>
        <authorList>
            <consortium name="DOE Joint Genome Institute"/>
            <person name="Vesth T.C."/>
            <person name="Nybo J."/>
            <person name="Theobald S."/>
            <person name="Brandl J."/>
            <person name="Frisvad J.C."/>
            <person name="Nielsen K.F."/>
            <person name="Lyhne E.K."/>
            <person name="Kogle M.E."/>
            <person name="Kuo A."/>
            <person name="Riley R."/>
            <person name="Clum A."/>
            <person name="Nolan M."/>
            <person name="Lipzen A."/>
            <person name="Salamov A."/>
            <person name="Henrissat B."/>
            <person name="Wiebenga A."/>
            <person name="De Vries R.P."/>
            <person name="Grigoriev I.V."/>
            <person name="Mortensen U.H."/>
            <person name="Andersen M.R."/>
            <person name="Baker S.E."/>
        </authorList>
    </citation>
    <scope>NUCLEOTIDE SEQUENCE [LARGE SCALE GENOMIC DNA]</scope>
    <source>
        <strain evidence="3 4">CBS 115572</strain>
    </source>
</reference>
<dbReference type="Proteomes" id="UP000246702">
    <property type="component" value="Unassembled WGS sequence"/>
</dbReference>
<dbReference type="InterPro" id="IPR027417">
    <property type="entry name" value="P-loop_NTPase"/>
</dbReference>
<dbReference type="SUPFAM" id="SSF52540">
    <property type="entry name" value="P-loop containing nucleoside triphosphate hydrolases"/>
    <property type="match status" value="1"/>
</dbReference>
<dbReference type="STRING" id="1450535.A0A317X3F9"/>
<dbReference type="OrthoDB" id="10042665at2759"/>
<evidence type="ECO:0000259" key="2">
    <source>
        <dbReference type="SMART" id="SM00382"/>
    </source>
</evidence>
<dbReference type="EMBL" id="MSFK01000007">
    <property type="protein sequence ID" value="PWY93096.1"/>
    <property type="molecule type" value="Genomic_DNA"/>
</dbReference>
<dbReference type="GeneID" id="37119210"/>
<dbReference type="GO" id="GO:0005524">
    <property type="term" value="F:ATP binding"/>
    <property type="evidence" value="ECO:0007669"/>
    <property type="project" value="InterPro"/>
</dbReference>
<proteinExistence type="predicted"/>
<dbReference type="RefSeq" id="XP_025469857.1">
    <property type="nucleotide sequence ID" value="XM_025617067.1"/>
</dbReference>
<dbReference type="AlphaFoldDB" id="A0A317X3F9"/>
<evidence type="ECO:0000256" key="1">
    <source>
        <dbReference type="SAM" id="MobiDB-lite"/>
    </source>
</evidence>
<dbReference type="InterPro" id="IPR003593">
    <property type="entry name" value="AAA+_ATPase"/>
</dbReference>
<comment type="caution">
    <text evidence="3">The sequence shown here is derived from an EMBL/GenBank/DDBJ whole genome shotgun (WGS) entry which is preliminary data.</text>
</comment>
<accession>A0A317X3F9</accession>
<organism evidence="3 4">
    <name type="scientific">Aspergillus sclerotioniger CBS 115572</name>
    <dbReference type="NCBI Taxonomy" id="1450535"/>
    <lineage>
        <taxon>Eukaryota</taxon>
        <taxon>Fungi</taxon>
        <taxon>Dikarya</taxon>
        <taxon>Ascomycota</taxon>
        <taxon>Pezizomycotina</taxon>
        <taxon>Eurotiomycetes</taxon>
        <taxon>Eurotiomycetidae</taxon>
        <taxon>Eurotiales</taxon>
        <taxon>Aspergillaceae</taxon>
        <taxon>Aspergillus</taxon>
        <taxon>Aspergillus subgen. Circumdati</taxon>
    </lineage>
</organism>
<dbReference type="SMART" id="SM00382">
    <property type="entry name" value="AAA"/>
    <property type="match status" value="1"/>
</dbReference>